<gene>
    <name evidence="6" type="ORF">DBRI00130_LOCUS29751</name>
</gene>
<keyword evidence="2" id="KW-0732">Signal</keyword>
<keyword evidence="3" id="KW-0677">Repeat</keyword>
<comment type="subcellular location">
    <subcellularLocation>
        <location evidence="1">Membrane</location>
    </subcellularLocation>
</comment>
<feature type="compositionally biased region" description="Low complexity" evidence="5">
    <location>
        <begin position="207"/>
        <end position="261"/>
    </location>
</feature>
<name>A0A7S4W2A2_9STRA</name>
<accession>A0A7S4W2A2</accession>
<dbReference type="EMBL" id="HBNS01038089">
    <property type="protein sequence ID" value="CAE4635410.1"/>
    <property type="molecule type" value="Transcribed_RNA"/>
</dbReference>
<dbReference type="InterPro" id="IPR032675">
    <property type="entry name" value="LRR_dom_sf"/>
</dbReference>
<dbReference type="GO" id="GO:0016020">
    <property type="term" value="C:membrane"/>
    <property type="evidence" value="ECO:0007669"/>
    <property type="project" value="UniProtKB-SubCell"/>
</dbReference>
<feature type="compositionally biased region" description="Polar residues" evidence="5">
    <location>
        <begin position="187"/>
        <end position="206"/>
    </location>
</feature>
<keyword evidence="4" id="KW-0472">Membrane</keyword>
<dbReference type="Gene3D" id="3.80.10.10">
    <property type="entry name" value="Ribonuclease Inhibitor"/>
    <property type="match status" value="1"/>
</dbReference>
<dbReference type="FunFam" id="3.80.10.10:FF:000400">
    <property type="entry name" value="Nuclear pore complex protein NUP107"/>
    <property type="match status" value="1"/>
</dbReference>
<dbReference type="InterPro" id="IPR053213">
    <property type="entry name" value="RLP29"/>
</dbReference>
<evidence type="ECO:0000256" key="2">
    <source>
        <dbReference type="ARBA" id="ARBA00022729"/>
    </source>
</evidence>
<protein>
    <recommendedName>
        <fullName evidence="7">L domain-like protein</fullName>
    </recommendedName>
</protein>
<dbReference type="SUPFAM" id="SSF52058">
    <property type="entry name" value="L domain-like"/>
    <property type="match status" value="1"/>
</dbReference>
<organism evidence="6">
    <name type="scientific">Ditylum brightwellii</name>
    <dbReference type="NCBI Taxonomy" id="49249"/>
    <lineage>
        <taxon>Eukaryota</taxon>
        <taxon>Sar</taxon>
        <taxon>Stramenopiles</taxon>
        <taxon>Ochrophyta</taxon>
        <taxon>Bacillariophyta</taxon>
        <taxon>Mediophyceae</taxon>
        <taxon>Lithodesmiophycidae</taxon>
        <taxon>Lithodesmiales</taxon>
        <taxon>Lithodesmiaceae</taxon>
        <taxon>Ditylum</taxon>
    </lineage>
</organism>
<evidence type="ECO:0000313" key="6">
    <source>
        <dbReference type="EMBL" id="CAE4635410.1"/>
    </source>
</evidence>
<reference evidence="6" key="1">
    <citation type="submission" date="2021-01" db="EMBL/GenBank/DDBJ databases">
        <authorList>
            <person name="Corre E."/>
            <person name="Pelletier E."/>
            <person name="Niang G."/>
            <person name="Scheremetjew M."/>
            <person name="Finn R."/>
            <person name="Kale V."/>
            <person name="Holt S."/>
            <person name="Cochrane G."/>
            <person name="Meng A."/>
            <person name="Brown T."/>
            <person name="Cohen L."/>
        </authorList>
    </citation>
    <scope>NUCLEOTIDE SEQUENCE</scope>
    <source>
        <strain evidence="6">GSO104</strain>
    </source>
</reference>
<sequence>MTGQNFNLAHSGGMDGGELSDHTCLMGNPLESDEVGKMCFNPAKNWQLDWYDGQGPGDYKILVDPFQTETSSFQLVGIGEYDTNTAEAGPNHPVVIKIETHNITGIFLGFNRAAGPNAENKEAGDEITIIEAGNSGKYYSQSYLKAHLLAGETYTDESFASSGRSLTITANSIDLTTTPGVASVTITLQPSSPSTMPSFQPTTTKAPSSQPSPLPSIMLSLSPTAKLSKTPSFSPTTKPSSPPSTMASSQPSSLPSIMPSSGERDAVQKFFTEFVRRGSDFFESFCSLAEVTCHDGGFVTSTLHHCDWKFSCDRNCFRPFKGVYHSNKGVFCNDDGFVTDIDLSYEGVRGSIPTEVGMLSKLQELDLRSNDISGSLPTEVGMLSDLQYLILVQNDITGSIPSEIGMLSQLRYLGLEENDISGTLPSEVCMLSDIFLIALDDNRDNDDDDSPDGYINREDINSWCESLR</sequence>
<evidence type="ECO:0000256" key="5">
    <source>
        <dbReference type="SAM" id="MobiDB-lite"/>
    </source>
</evidence>
<evidence type="ECO:0000256" key="4">
    <source>
        <dbReference type="ARBA" id="ARBA00023136"/>
    </source>
</evidence>
<dbReference type="Pfam" id="PF00560">
    <property type="entry name" value="LRR_1"/>
    <property type="match status" value="1"/>
</dbReference>
<dbReference type="PANTHER" id="PTHR48009">
    <property type="entry name" value="LEUCINE-RICH REPEAT (LRR) FAMILY PROTEIN"/>
    <property type="match status" value="1"/>
</dbReference>
<dbReference type="AlphaFoldDB" id="A0A7S4W2A2"/>
<evidence type="ECO:0000256" key="1">
    <source>
        <dbReference type="ARBA" id="ARBA00004370"/>
    </source>
</evidence>
<proteinExistence type="predicted"/>
<feature type="region of interest" description="Disordered" evidence="5">
    <location>
        <begin position="187"/>
        <end position="261"/>
    </location>
</feature>
<evidence type="ECO:0000256" key="3">
    <source>
        <dbReference type="ARBA" id="ARBA00022737"/>
    </source>
</evidence>
<evidence type="ECO:0008006" key="7">
    <source>
        <dbReference type="Google" id="ProtNLM"/>
    </source>
</evidence>
<dbReference type="PANTHER" id="PTHR48009:SF4">
    <property type="entry name" value="LEUCINE-RICH REPEAT (LRR) FAMILY PROTEIN"/>
    <property type="match status" value="1"/>
</dbReference>
<dbReference type="InterPro" id="IPR001611">
    <property type="entry name" value="Leu-rich_rpt"/>
</dbReference>